<reference evidence="2" key="1">
    <citation type="submission" date="2020-11" db="EMBL/GenBank/DDBJ databases">
        <authorList>
            <consortium name="DOE Joint Genome Institute"/>
            <person name="Ahrendt S."/>
            <person name="Riley R."/>
            <person name="Andreopoulos W."/>
            <person name="Labutti K."/>
            <person name="Pangilinan J."/>
            <person name="Ruiz-Duenas F.J."/>
            <person name="Barrasa J.M."/>
            <person name="Sanchez-Garcia M."/>
            <person name="Camarero S."/>
            <person name="Miyauchi S."/>
            <person name="Serrano A."/>
            <person name="Linde D."/>
            <person name="Babiker R."/>
            <person name="Drula E."/>
            <person name="Ayuso-Fernandez I."/>
            <person name="Pacheco R."/>
            <person name="Padilla G."/>
            <person name="Ferreira P."/>
            <person name="Barriuso J."/>
            <person name="Kellner H."/>
            <person name="Castanera R."/>
            <person name="Alfaro M."/>
            <person name="Ramirez L."/>
            <person name="Pisabarro A.G."/>
            <person name="Kuo A."/>
            <person name="Tritt A."/>
            <person name="Lipzen A."/>
            <person name="He G."/>
            <person name="Yan M."/>
            <person name="Ng V."/>
            <person name="Cullen D."/>
            <person name="Martin F."/>
            <person name="Rosso M.-N."/>
            <person name="Henrissat B."/>
            <person name="Hibbett D."/>
            <person name="Martinez A.T."/>
            <person name="Grigoriev I.V."/>
        </authorList>
    </citation>
    <scope>NUCLEOTIDE SEQUENCE</scope>
    <source>
        <strain evidence="2">AH 40177</strain>
    </source>
</reference>
<comment type="caution">
    <text evidence="2">The sequence shown here is derived from an EMBL/GenBank/DDBJ whole genome shotgun (WGS) entry which is preliminary data.</text>
</comment>
<evidence type="ECO:0000313" key="3">
    <source>
        <dbReference type="Proteomes" id="UP000772434"/>
    </source>
</evidence>
<dbReference type="AlphaFoldDB" id="A0A9P5PY39"/>
<protein>
    <submittedName>
        <fullName evidence="2">Uncharacterized protein</fullName>
    </submittedName>
</protein>
<dbReference type="Proteomes" id="UP000772434">
    <property type="component" value="Unassembled WGS sequence"/>
</dbReference>
<dbReference type="OrthoDB" id="2840391at2759"/>
<gene>
    <name evidence="2" type="ORF">BDP27DRAFT_1362744</name>
</gene>
<evidence type="ECO:0000313" key="2">
    <source>
        <dbReference type="EMBL" id="KAF9070280.1"/>
    </source>
</evidence>
<name>A0A9P5PY39_9AGAR</name>
<sequence length="146" mass="15002">MQLSFKSLLYIAATATTIVNAAIIGSDTVDSPDAIAAGMVCSDPGVQGDCETLSVTTLPSPCAPLPGGLSKTLTSLKLNAGFTCTFYVSATCDVSAAQGFAKILPTGAADFSNMGYNNALQSFTCACENNVLPSVQLLLMRYITAT</sequence>
<organism evidence="2 3">
    <name type="scientific">Rhodocollybia butyracea</name>
    <dbReference type="NCBI Taxonomy" id="206335"/>
    <lineage>
        <taxon>Eukaryota</taxon>
        <taxon>Fungi</taxon>
        <taxon>Dikarya</taxon>
        <taxon>Basidiomycota</taxon>
        <taxon>Agaricomycotina</taxon>
        <taxon>Agaricomycetes</taxon>
        <taxon>Agaricomycetidae</taxon>
        <taxon>Agaricales</taxon>
        <taxon>Marasmiineae</taxon>
        <taxon>Omphalotaceae</taxon>
        <taxon>Rhodocollybia</taxon>
    </lineage>
</organism>
<feature type="signal peptide" evidence="1">
    <location>
        <begin position="1"/>
        <end position="21"/>
    </location>
</feature>
<evidence type="ECO:0000256" key="1">
    <source>
        <dbReference type="SAM" id="SignalP"/>
    </source>
</evidence>
<dbReference type="EMBL" id="JADNRY010000042">
    <property type="protein sequence ID" value="KAF9070280.1"/>
    <property type="molecule type" value="Genomic_DNA"/>
</dbReference>
<keyword evidence="3" id="KW-1185">Reference proteome</keyword>
<accession>A0A9P5PY39</accession>
<keyword evidence="1" id="KW-0732">Signal</keyword>
<proteinExistence type="predicted"/>
<feature type="chain" id="PRO_5040363697" evidence="1">
    <location>
        <begin position="22"/>
        <end position="146"/>
    </location>
</feature>